<dbReference type="EMBL" id="JAWDIP010000003">
    <property type="protein sequence ID" value="MDY0394660.1"/>
    <property type="molecule type" value="Genomic_DNA"/>
</dbReference>
<gene>
    <name evidence="1" type="ORF">RWE15_09610</name>
</gene>
<keyword evidence="2" id="KW-1185">Reference proteome</keyword>
<comment type="caution">
    <text evidence="1">The sequence shown here is derived from an EMBL/GenBank/DDBJ whole genome shotgun (WGS) entry which is preliminary data.</text>
</comment>
<accession>A0ABU5C6G6</accession>
<organism evidence="1 2">
    <name type="scientific">Tigheibacillus halophilus</name>
    <dbReference type="NCBI Taxonomy" id="361280"/>
    <lineage>
        <taxon>Bacteria</taxon>
        <taxon>Bacillati</taxon>
        <taxon>Bacillota</taxon>
        <taxon>Bacilli</taxon>
        <taxon>Bacillales</taxon>
        <taxon>Bacillaceae</taxon>
        <taxon>Tigheibacillus</taxon>
    </lineage>
</organism>
<evidence type="ECO:0000313" key="2">
    <source>
        <dbReference type="Proteomes" id="UP001281447"/>
    </source>
</evidence>
<proteinExistence type="predicted"/>
<evidence type="ECO:0000313" key="1">
    <source>
        <dbReference type="EMBL" id="MDY0394660.1"/>
    </source>
</evidence>
<reference evidence="1 2" key="1">
    <citation type="submission" date="2023-10" db="EMBL/GenBank/DDBJ databases">
        <title>Virgibacillus halophilus 5B73C genome.</title>
        <authorList>
            <person name="Miliotis G."/>
            <person name="Sengupta P."/>
            <person name="Hameed A."/>
            <person name="Chuvochina M."/>
            <person name="Mcdonagh F."/>
            <person name="Simpson A.C."/>
            <person name="Singh N.K."/>
            <person name="Rekha P.D."/>
            <person name="Raman K."/>
            <person name="Hugenholtz P."/>
            <person name="Venkateswaran K."/>
        </authorList>
    </citation>
    <scope>NUCLEOTIDE SEQUENCE [LARGE SCALE GENOMIC DNA]</scope>
    <source>
        <strain evidence="1 2">5B73C</strain>
    </source>
</reference>
<name>A0ABU5C6G6_9BACI</name>
<sequence>MVKIKQGMLNNTLRRAYLNVNDRSARKQRDVKKAVRVAQFLRQPTLPSIGAQQGSIALYTAHSTATGNLVKALQ</sequence>
<dbReference type="Proteomes" id="UP001281447">
    <property type="component" value="Unassembled WGS sequence"/>
</dbReference>
<protein>
    <submittedName>
        <fullName evidence="1">Uncharacterized protein</fullName>
    </submittedName>
</protein>